<dbReference type="InterPro" id="IPR039537">
    <property type="entry name" value="Retrotran_Ty1/copia-like"/>
</dbReference>
<dbReference type="InterPro" id="IPR012337">
    <property type="entry name" value="RNaseH-like_sf"/>
</dbReference>
<evidence type="ECO:0000256" key="1">
    <source>
        <dbReference type="ARBA" id="ARBA00022670"/>
    </source>
</evidence>
<dbReference type="GO" id="GO:0006508">
    <property type="term" value="P:proteolysis"/>
    <property type="evidence" value="ECO:0007669"/>
    <property type="project" value="UniProtKB-KW"/>
</dbReference>
<dbReference type="InterPro" id="IPR043502">
    <property type="entry name" value="DNA/RNA_pol_sf"/>
</dbReference>
<dbReference type="EMBL" id="JBJUIK010000012">
    <property type="protein sequence ID" value="KAL3509546.1"/>
    <property type="molecule type" value="Genomic_DNA"/>
</dbReference>
<evidence type="ECO:0000259" key="5">
    <source>
        <dbReference type="PROSITE" id="PS50994"/>
    </source>
</evidence>
<dbReference type="GO" id="GO:0004190">
    <property type="term" value="F:aspartic-type endopeptidase activity"/>
    <property type="evidence" value="ECO:0007669"/>
    <property type="project" value="UniProtKB-KW"/>
</dbReference>
<dbReference type="SUPFAM" id="SSF56672">
    <property type="entry name" value="DNA/RNA polymerases"/>
    <property type="match status" value="1"/>
</dbReference>
<keyword evidence="7" id="KW-1185">Reference proteome</keyword>
<dbReference type="InterPro" id="IPR013103">
    <property type="entry name" value="RVT_2"/>
</dbReference>
<dbReference type="GO" id="GO:0046872">
    <property type="term" value="F:metal ion binding"/>
    <property type="evidence" value="ECO:0007669"/>
    <property type="project" value="UniProtKB-KW"/>
</dbReference>
<dbReference type="Pfam" id="PF07727">
    <property type="entry name" value="RVT_2"/>
    <property type="match status" value="1"/>
</dbReference>
<dbReference type="InterPro" id="IPR057670">
    <property type="entry name" value="SH3_retrovirus"/>
</dbReference>
<gene>
    <name evidence="6" type="ORF">ACH5RR_028947</name>
</gene>
<evidence type="ECO:0000313" key="7">
    <source>
        <dbReference type="Proteomes" id="UP001630127"/>
    </source>
</evidence>
<dbReference type="InterPro" id="IPR054722">
    <property type="entry name" value="PolX-like_BBD"/>
</dbReference>
<sequence>MTGDASLFTNLTSKNSGKVTFGDDNKAKSIGIGDVGKNGETLIKNVLLVDNLNYNLLSVSQLCDRNLYVFFTKHECLILDKNHVVLFKGSRHNDVYVIHLDKISNSNVKCLTASIDDPWLWHRRLCHFNMDLIEKLAKKDLVRGLPKLKFLKNKICDACQFGKQVKISFKPKNSVSTHKPLELLHLDLFGPTQYASLGGCKYAFVIVDDYSRFTWVLFLVHKNEAFEKFVKLFSKIQNLLDTKIVRLRSDNGAEFKFGGFPDFCDHNGIFHEFSVVRVPQQNGVVERKNRTLQETARTMISECDLPQYFWAEAVNTACYVMNRVLLRSSLNKTPYELIFCKKPVVSYFKVFGCKCFILKIKENLGKFDKKSDEGIFLGYSSDKKAYRVYNRRTLLIEEVVHVTFDESNDVISKNLCEDEDTGILKELEKLDIHKDHQEGTSNVDINNHQVDDEKNEGAQNDLPKAWRFVSNHPQDLIIGDLSDGVTTRSHKPLNNNCALLSHIEPKHIDVALSDESWVIAMQDELSQFEKNNVWTLVERPSSHPVIGTKWVFRNKLNDKGEIIRNKARLVAKGYAQEEGIDFDETFAPVARLESIRMFLAFACFNNLKLFQMDVKSAFLNGFIDQEVFVEQPPGFENKNLPNYVFKLSKALYGLKQAPRAWYERLSGFLLENGFKRGIVDTTLFTKTDLKGLLIVQIYVDDIIFGATNESLCKDFSQLMQEEFEMSMMGKLQFFLGLQIHQTKEGTFITQIKYTKELLKRFGMEDCKQVGTPMCTSTKLDKDEEGNSVDEKHYRGMIGSLLYLTASRPDIMFAVCLCARFQSCPKESHLIAVKRIFRYLKGTTDFGLWYPKSSTFDLISYSDADFAGCKIDRKSTSGMCYFLGNCLVSWFSKKQNSISLSTAEAEYIAAGNCCAQLLWMKHTLKDFGIIFDCVPILCDNTSAINLTKNPVLHSRTKHIDVKHHFIRDLVCKKEIRVDYVPTSDQLADIFTKPLALDRFELLRKCLGILQKNCA</sequence>
<dbReference type="InterPro" id="IPR001584">
    <property type="entry name" value="Integrase_cat-core"/>
</dbReference>
<feature type="domain" description="Integrase catalytic" evidence="5">
    <location>
        <begin position="176"/>
        <end position="342"/>
    </location>
</feature>
<dbReference type="PROSITE" id="PS50994">
    <property type="entry name" value="INTEGRASE"/>
    <property type="match status" value="1"/>
</dbReference>
<proteinExistence type="predicted"/>
<keyword evidence="4" id="KW-0378">Hydrolase</keyword>
<evidence type="ECO:0000313" key="6">
    <source>
        <dbReference type="EMBL" id="KAL3509546.1"/>
    </source>
</evidence>
<dbReference type="InterPro" id="IPR036397">
    <property type="entry name" value="RNaseH_sf"/>
</dbReference>
<evidence type="ECO:0000256" key="2">
    <source>
        <dbReference type="ARBA" id="ARBA00022723"/>
    </source>
</evidence>
<dbReference type="Gene3D" id="3.30.420.10">
    <property type="entry name" value="Ribonuclease H-like superfamily/Ribonuclease H"/>
    <property type="match status" value="1"/>
</dbReference>
<evidence type="ECO:0000256" key="3">
    <source>
        <dbReference type="ARBA" id="ARBA00022750"/>
    </source>
</evidence>
<keyword evidence="3" id="KW-0064">Aspartyl protease</keyword>
<protein>
    <recommendedName>
        <fullName evidence="5">Integrase catalytic domain-containing protein</fullName>
    </recommendedName>
</protein>
<accession>A0ABD2YSG1</accession>
<organism evidence="6 7">
    <name type="scientific">Cinchona calisaya</name>
    <dbReference type="NCBI Taxonomy" id="153742"/>
    <lineage>
        <taxon>Eukaryota</taxon>
        <taxon>Viridiplantae</taxon>
        <taxon>Streptophyta</taxon>
        <taxon>Embryophyta</taxon>
        <taxon>Tracheophyta</taxon>
        <taxon>Spermatophyta</taxon>
        <taxon>Magnoliopsida</taxon>
        <taxon>eudicotyledons</taxon>
        <taxon>Gunneridae</taxon>
        <taxon>Pentapetalae</taxon>
        <taxon>asterids</taxon>
        <taxon>lamiids</taxon>
        <taxon>Gentianales</taxon>
        <taxon>Rubiaceae</taxon>
        <taxon>Cinchonoideae</taxon>
        <taxon>Cinchoneae</taxon>
        <taxon>Cinchona</taxon>
    </lineage>
</organism>
<dbReference type="InterPro" id="IPR025724">
    <property type="entry name" value="GAG-pre-integrase_dom"/>
</dbReference>
<dbReference type="Pfam" id="PF22936">
    <property type="entry name" value="Pol_BBD"/>
    <property type="match status" value="1"/>
</dbReference>
<dbReference type="Proteomes" id="UP001630127">
    <property type="component" value="Unassembled WGS sequence"/>
</dbReference>
<dbReference type="SUPFAM" id="SSF53098">
    <property type="entry name" value="Ribonuclease H-like"/>
    <property type="match status" value="1"/>
</dbReference>
<keyword evidence="1" id="KW-0645">Protease</keyword>
<dbReference type="PANTHER" id="PTHR42648">
    <property type="entry name" value="TRANSPOSASE, PUTATIVE-RELATED"/>
    <property type="match status" value="1"/>
</dbReference>
<dbReference type="AlphaFoldDB" id="A0ABD2YSG1"/>
<evidence type="ECO:0000256" key="4">
    <source>
        <dbReference type="ARBA" id="ARBA00022801"/>
    </source>
</evidence>
<dbReference type="Pfam" id="PF00665">
    <property type="entry name" value="rve"/>
    <property type="match status" value="1"/>
</dbReference>
<name>A0ABD2YSG1_9GENT</name>
<reference evidence="6 7" key="1">
    <citation type="submission" date="2024-11" db="EMBL/GenBank/DDBJ databases">
        <title>A near-complete genome assembly of Cinchona calisaya.</title>
        <authorList>
            <person name="Lian D.C."/>
            <person name="Zhao X.W."/>
            <person name="Wei L."/>
        </authorList>
    </citation>
    <scope>NUCLEOTIDE SEQUENCE [LARGE SCALE GENOMIC DNA]</scope>
    <source>
        <tissue evidence="6">Nenye</tissue>
    </source>
</reference>
<keyword evidence="2" id="KW-0479">Metal-binding</keyword>
<dbReference type="PANTHER" id="PTHR42648:SF21">
    <property type="entry name" value="CYSTEINE-RICH RLK (RECEPTOR-LIKE PROTEIN KINASE) 8"/>
    <property type="match status" value="1"/>
</dbReference>
<comment type="caution">
    <text evidence="6">The sequence shown here is derived from an EMBL/GenBank/DDBJ whole genome shotgun (WGS) entry which is preliminary data.</text>
</comment>
<dbReference type="Pfam" id="PF13976">
    <property type="entry name" value="gag_pre-integrs"/>
    <property type="match status" value="1"/>
</dbReference>
<dbReference type="Pfam" id="PF25597">
    <property type="entry name" value="SH3_retrovirus"/>
    <property type="match status" value="1"/>
</dbReference>
<dbReference type="CDD" id="cd09272">
    <property type="entry name" value="RNase_HI_RT_Ty1"/>
    <property type="match status" value="1"/>
</dbReference>